<reference evidence="2" key="1">
    <citation type="submission" date="2020-02" db="EMBL/GenBank/DDBJ databases">
        <title>Draft genome sequence of Candidatus Afipia apatlaquensis IBT-C3, a potential strain for decolorization of textile dyes.</title>
        <authorList>
            <person name="Sanchez-Reyes A."/>
            <person name="Breton-Deval L."/>
            <person name="Mangelson H."/>
            <person name="Sanchez-Flores A."/>
        </authorList>
    </citation>
    <scope>NUCLEOTIDE SEQUENCE [LARGE SCALE GENOMIC DNA]</scope>
    <source>
        <strain evidence="2">IBT-C3</strain>
    </source>
</reference>
<evidence type="ECO:0000259" key="1">
    <source>
        <dbReference type="PROSITE" id="PS51094"/>
    </source>
</evidence>
<keyword evidence="2" id="KW-0813">Transport</keyword>
<dbReference type="PANTHER" id="PTHR47738:SF1">
    <property type="entry name" value="NITROGEN REGULATORY PROTEIN"/>
    <property type="match status" value="1"/>
</dbReference>
<dbReference type="InterPro" id="IPR051541">
    <property type="entry name" value="PTS_SugarTrans_NitroReg"/>
</dbReference>
<sequence length="147" mass="15871">MKISDFLAPADVVIDLRVPTKQQLLKDLARKAASSLGLHADYVASELLKREQLGSTGMGNGVAIPHARLPVVKRPYGLVARLKPPVDFDAIDGKPVDLVFMLLLPPPPEADQLTALALVARTLKTAGMLERMRRAKSASDFFAVMTG</sequence>
<dbReference type="EMBL" id="JAAMRR010000070">
    <property type="protein sequence ID" value="NGX93929.1"/>
    <property type="molecule type" value="Genomic_DNA"/>
</dbReference>
<dbReference type="PROSITE" id="PS00372">
    <property type="entry name" value="PTS_EIIA_TYPE_2_HIS"/>
    <property type="match status" value="1"/>
</dbReference>
<proteinExistence type="predicted"/>
<feature type="domain" description="PTS EIIA type-2" evidence="1">
    <location>
        <begin position="5"/>
        <end position="147"/>
    </location>
</feature>
<dbReference type="SUPFAM" id="SSF55804">
    <property type="entry name" value="Phoshotransferase/anion transport protein"/>
    <property type="match status" value="1"/>
</dbReference>
<name>A0A7C9VEQ4_9BRAD</name>
<gene>
    <name evidence="2" type="ORF">G4V63_01345</name>
</gene>
<protein>
    <submittedName>
        <fullName evidence="2">PTS sugar transporter subunit IIA</fullName>
    </submittedName>
</protein>
<dbReference type="GO" id="GO:0030295">
    <property type="term" value="F:protein kinase activator activity"/>
    <property type="evidence" value="ECO:0007669"/>
    <property type="project" value="TreeGrafter"/>
</dbReference>
<dbReference type="CDD" id="cd00211">
    <property type="entry name" value="PTS_IIA_fru"/>
    <property type="match status" value="1"/>
</dbReference>
<comment type="caution">
    <text evidence="2">The sequence shown here is derived from an EMBL/GenBank/DDBJ whole genome shotgun (WGS) entry which is preliminary data.</text>
</comment>
<dbReference type="Pfam" id="PF00359">
    <property type="entry name" value="PTS_EIIA_2"/>
    <property type="match status" value="1"/>
</dbReference>
<dbReference type="AlphaFoldDB" id="A0A7C9VEQ4"/>
<keyword evidence="3" id="KW-1185">Reference proteome</keyword>
<dbReference type="InterPro" id="IPR016152">
    <property type="entry name" value="PTrfase/Anion_transptr"/>
</dbReference>
<organism evidence="2 3">
    <name type="scientific">Candidatus Afipia apatlaquensis</name>
    <dbReference type="NCBI Taxonomy" id="2712852"/>
    <lineage>
        <taxon>Bacteria</taxon>
        <taxon>Pseudomonadati</taxon>
        <taxon>Pseudomonadota</taxon>
        <taxon>Alphaproteobacteria</taxon>
        <taxon>Hyphomicrobiales</taxon>
        <taxon>Nitrobacteraceae</taxon>
        <taxon>Afipia</taxon>
    </lineage>
</organism>
<dbReference type="Gene3D" id="3.40.930.10">
    <property type="entry name" value="Mannitol-specific EII, Chain A"/>
    <property type="match status" value="1"/>
</dbReference>
<dbReference type="PROSITE" id="PS51094">
    <property type="entry name" value="PTS_EIIA_TYPE_2"/>
    <property type="match status" value="1"/>
</dbReference>
<evidence type="ECO:0000313" key="2">
    <source>
        <dbReference type="EMBL" id="NGX93929.1"/>
    </source>
</evidence>
<accession>A0A7C9VEQ4</accession>
<evidence type="ECO:0000313" key="3">
    <source>
        <dbReference type="Proteomes" id="UP000480266"/>
    </source>
</evidence>
<dbReference type="PANTHER" id="PTHR47738">
    <property type="entry name" value="PTS SYSTEM FRUCTOSE-LIKE EIIA COMPONENT-RELATED"/>
    <property type="match status" value="1"/>
</dbReference>
<dbReference type="Proteomes" id="UP000480266">
    <property type="component" value="Unassembled WGS sequence"/>
</dbReference>
<keyword evidence="2" id="KW-0762">Sugar transport</keyword>
<dbReference type="InterPro" id="IPR002178">
    <property type="entry name" value="PTS_EIIA_type-2_dom"/>
</dbReference>